<organism evidence="2 3">
    <name type="scientific">Reticulomyxa filosa</name>
    <dbReference type="NCBI Taxonomy" id="46433"/>
    <lineage>
        <taxon>Eukaryota</taxon>
        <taxon>Sar</taxon>
        <taxon>Rhizaria</taxon>
        <taxon>Retaria</taxon>
        <taxon>Foraminifera</taxon>
        <taxon>Monothalamids</taxon>
        <taxon>Reticulomyxidae</taxon>
        <taxon>Reticulomyxa</taxon>
    </lineage>
</organism>
<feature type="region of interest" description="Disordered" evidence="1">
    <location>
        <begin position="187"/>
        <end position="217"/>
    </location>
</feature>
<evidence type="ECO:0000313" key="2">
    <source>
        <dbReference type="EMBL" id="ETO29879.1"/>
    </source>
</evidence>
<feature type="compositionally biased region" description="Low complexity" evidence="1">
    <location>
        <begin position="205"/>
        <end position="216"/>
    </location>
</feature>
<protein>
    <recommendedName>
        <fullName evidence="4">SET domain-containing protein</fullName>
    </recommendedName>
</protein>
<keyword evidence="3" id="KW-1185">Reference proteome</keyword>
<evidence type="ECO:0000313" key="3">
    <source>
        <dbReference type="Proteomes" id="UP000023152"/>
    </source>
</evidence>
<reference evidence="2 3" key="1">
    <citation type="journal article" date="2013" name="Curr. Biol.">
        <title>The Genome of the Foraminiferan Reticulomyxa filosa.</title>
        <authorList>
            <person name="Glockner G."/>
            <person name="Hulsmann N."/>
            <person name="Schleicher M."/>
            <person name="Noegel A.A."/>
            <person name="Eichinger L."/>
            <person name="Gallinger C."/>
            <person name="Pawlowski J."/>
            <person name="Sierra R."/>
            <person name="Euteneuer U."/>
            <person name="Pillet L."/>
            <person name="Moustafa A."/>
            <person name="Platzer M."/>
            <person name="Groth M."/>
            <person name="Szafranski K."/>
            <person name="Schliwa M."/>
        </authorList>
    </citation>
    <scope>NUCLEOTIDE SEQUENCE [LARGE SCALE GENOMIC DNA]</scope>
</reference>
<dbReference type="Proteomes" id="UP000023152">
    <property type="component" value="Unassembled WGS sequence"/>
</dbReference>
<accession>X6NVQ0</accession>
<evidence type="ECO:0000256" key="1">
    <source>
        <dbReference type="SAM" id="MobiDB-lite"/>
    </source>
</evidence>
<dbReference type="EMBL" id="ASPP01005788">
    <property type="protein sequence ID" value="ETO29879.1"/>
    <property type="molecule type" value="Genomic_DNA"/>
</dbReference>
<proteinExistence type="predicted"/>
<gene>
    <name evidence="2" type="ORF">RFI_07241</name>
</gene>
<evidence type="ECO:0008006" key="4">
    <source>
        <dbReference type="Google" id="ProtNLM"/>
    </source>
</evidence>
<dbReference type="AlphaFoldDB" id="X6NVQ0"/>
<comment type="caution">
    <text evidence="2">The sequence shown here is derived from an EMBL/GenBank/DDBJ whole genome shotgun (WGS) entry which is preliminary data.</text>
</comment>
<name>X6NVQ0_RETFI</name>
<sequence length="306" mass="35774">MLFFFPLPFNKPKKTLFARLLKKKKKKGQEISDKKSIIVNNQMTDFRVNTLTLLDEILLPLCSGATIREYDLCHPSNGHLYDKYEATERKLTLILANERISRDVCGQPIERERLFVARKNVAKNTIMYLYRDILTYTEAEYKYIINRLPTMELKKAFLMYTHSYGKTFPGEGLMCFDSTDSMYTNHCDNDDNDNNDNNDSKQKDNNNNNNNNNNSNTIVNENGQICYEIADEVVTNMDKFYYASQREMVVGEELTDDYTLMNEPQWYLDLATQFDVWGVHCLPQHPKPVIHIDVHGIAHFYVPKRD</sequence>